<feature type="region of interest" description="Disordered" evidence="1">
    <location>
        <begin position="140"/>
        <end position="240"/>
    </location>
</feature>
<reference evidence="4 5" key="1">
    <citation type="journal article" date="2023" name="Hortic Res">
        <title>Pangenome of water caltrop reveals structural variations and asymmetric subgenome divergence after allopolyploidization.</title>
        <authorList>
            <person name="Zhang X."/>
            <person name="Chen Y."/>
            <person name="Wang L."/>
            <person name="Yuan Y."/>
            <person name="Fang M."/>
            <person name="Shi L."/>
            <person name="Lu R."/>
            <person name="Comes H.P."/>
            <person name="Ma Y."/>
            <person name="Chen Y."/>
            <person name="Huang G."/>
            <person name="Zhou Y."/>
            <person name="Zheng Z."/>
            <person name="Qiu Y."/>
        </authorList>
    </citation>
    <scope>NUCLEOTIDE SEQUENCE [LARGE SCALE GENOMIC DNA]</scope>
    <source>
        <strain evidence="4">F231</strain>
    </source>
</reference>
<protein>
    <recommendedName>
        <fullName evidence="3">DUF4408 domain-containing protein</fullName>
    </recommendedName>
</protein>
<keyword evidence="2" id="KW-1133">Transmembrane helix</keyword>
<comment type="caution">
    <text evidence="4">The sequence shown here is derived from an EMBL/GenBank/DDBJ whole genome shotgun (WGS) entry which is preliminary data.</text>
</comment>
<name>A0AAN7M005_TRANT</name>
<feature type="transmembrane region" description="Helical" evidence="2">
    <location>
        <begin position="69"/>
        <end position="87"/>
    </location>
</feature>
<dbReference type="Pfam" id="PF14364">
    <property type="entry name" value="DUF4408"/>
    <property type="match status" value="1"/>
</dbReference>
<sequence>MGHLFGNSSHKSTPCDTTIWAVKVVLITVGIVSSVFLVKISVVPCISTVISSLSSLWGFLKSFSSPPYIYLPLNLIILSIVVSSIFSHHCQSPHHKKPQTLKTTYVFSDDSYYGNFESHDPEENRSLDAHDEAQVEKLQQEATVEIPKSISRESSAEVKEMIVDRPTEPGPTGKPERPSVPEEDDSFDSIWKSIMESEGKPASPRFKKRDNWDTQPQVDLDAAAPPNPDPEPDLGSEDPAAWARQEMRKNTFKERAAALPKLGKLLSQDELNLRAEAFIKKFNLDMRLQREESNQRLVDMLIRGK</sequence>
<proteinExistence type="predicted"/>
<evidence type="ECO:0000259" key="3">
    <source>
        <dbReference type="Pfam" id="PF14364"/>
    </source>
</evidence>
<evidence type="ECO:0000313" key="5">
    <source>
        <dbReference type="Proteomes" id="UP001346149"/>
    </source>
</evidence>
<keyword evidence="2" id="KW-0472">Membrane</keyword>
<dbReference type="Pfam" id="PF05553">
    <property type="entry name" value="DUF761"/>
    <property type="match status" value="1"/>
</dbReference>
<evidence type="ECO:0000313" key="4">
    <source>
        <dbReference type="EMBL" id="KAK4799588.1"/>
    </source>
</evidence>
<dbReference type="Proteomes" id="UP001346149">
    <property type="component" value="Unassembled WGS sequence"/>
</dbReference>
<evidence type="ECO:0000256" key="2">
    <source>
        <dbReference type="SAM" id="Phobius"/>
    </source>
</evidence>
<dbReference type="InterPro" id="IPR025520">
    <property type="entry name" value="DUF4408"/>
</dbReference>
<gene>
    <name evidence="4" type="ORF">SAY86_024953</name>
</gene>
<organism evidence="4 5">
    <name type="scientific">Trapa natans</name>
    <name type="common">Water chestnut</name>
    <dbReference type="NCBI Taxonomy" id="22666"/>
    <lineage>
        <taxon>Eukaryota</taxon>
        <taxon>Viridiplantae</taxon>
        <taxon>Streptophyta</taxon>
        <taxon>Embryophyta</taxon>
        <taxon>Tracheophyta</taxon>
        <taxon>Spermatophyta</taxon>
        <taxon>Magnoliopsida</taxon>
        <taxon>eudicotyledons</taxon>
        <taxon>Gunneridae</taxon>
        <taxon>Pentapetalae</taxon>
        <taxon>rosids</taxon>
        <taxon>malvids</taxon>
        <taxon>Myrtales</taxon>
        <taxon>Lythraceae</taxon>
        <taxon>Trapa</taxon>
    </lineage>
</organism>
<dbReference type="PANTHER" id="PTHR33098:SF114">
    <property type="entry name" value="DUF4408 DOMAIN-CONTAINING PROTEIN"/>
    <property type="match status" value="1"/>
</dbReference>
<dbReference type="PANTHER" id="PTHR33098">
    <property type="entry name" value="COTTON FIBER (DUF761)"/>
    <property type="match status" value="1"/>
</dbReference>
<feature type="compositionally biased region" description="Basic and acidic residues" evidence="1">
    <location>
        <begin position="150"/>
        <end position="167"/>
    </location>
</feature>
<dbReference type="AlphaFoldDB" id="A0AAN7M005"/>
<evidence type="ECO:0000256" key="1">
    <source>
        <dbReference type="SAM" id="MobiDB-lite"/>
    </source>
</evidence>
<feature type="domain" description="DUF4408" evidence="3">
    <location>
        <begin position="55"/>
        <end position="84"/>
    </location>
</feature>
<keyword evidence="2" id="KW-0812">Transmembrane</keyword>
<accession>A0AAN7M005</accession>
<feature type="transmembrane region" description="Helical" evidence="2">
    <location>
        <begin position="20"/>
        <end position="38"/>
    </location>
</feature>
<dbReference type="EMBL" id="JAXQNO010000004">
    <property type="protein sequence ID" value="KAK4799588.1"/>
    <property type="molecule type" value="Genomic_DNA"/>
</dbReference>
<keyword evidence="5" id="KW-1185">Reference proteome</keyword>
<dbReference type="InterPro" id="IPR008480">
    <property type="entry name" value="DUF761_pln"/>
</dbReference>